<feature type="transmembrane region" description="Helical" evidence="1">
    <location>
        <begin position="145"/>
        <end position="166"/>
    </location>
</feature>
<dbReference type="RefSeq" id="WP_332615998.1">
    <property type="nucleotide sequence ID" value="NZ_JAXGFP010000003.1"/>
</dbReference>
<gene>
    <name evidence="2" type="ORF">SNE34_06865</name>
</gene>
<feature type="transmembrane region" description="Helical" evidence="1">
    <location>
        <begin position="52"/>
        <end position="70"/>
    </location>
</feature>
<accession>A0ABU7YXV4</accession>
<keyword evidence="1" id="KW-1133">Transmembrane helix</keyword>
<dbReference type="Proteomes" id="UP001355056">
    <property type="component" value="Unassembled WGS sequence"/>
</dbReference>
<feature type="transmembrane region" description="Helical" evidence="1">
    <location>
        <begin position="76"/>
        <end position="95"/>
    </location>
</feature>
<dbReference type="EMBL" id="JAXGFP010000003">
    <property type="protein sequence ID" value="MEG3183726.1"/>
    <property type="molecule type" value="Genomic_DNA"/>
</dbReference>
<sequence length="182" mass="21180">MVDVPESKLWNEIGEGAVYPSNEKWHSHLLEQYKLYVEMADRISQRRTTSNTYFLTVNSAILAFIGYLTSKNSTEYMWLLALAGAMLTLFWYNIINSYRNLNTAKWQIVQDIEKRLPISPYDAEWDAVQRGNNPKLYRPISHIESWVPGVFCFLHLVVFVKTFPWLGLAHFTDRFYACTVGG</sequence>
<proteinExistence type="predicted"/>
<comment type="caution">
    <text evidence="2">The sequence shown here is derived from an EMBL/GenBank/DDBJ whole genome shotgun (WGS) entry which is preliminary data.</text>
</comment>
<reference evidence="2 3" key="1">
    <citation type="journal article" date="2016" name="Int. J. Syst. Evol. Microbiol.">
        <title>Lysobacter erysipheiresistens sp. nov., an antagonist of powdery mildew, isolated from tobacco-cultivated soil.</title>
        <authorList>
            <person name="Xie B."/>
            <person name="Li T."/>
            <person name="Lin X."/>
            <person name="Wang C.J."/>
            <person name="Chen Y.J."/>
            <person name="Liu W.J."/>
            <person name="Zhao Z.W."/>
        </authorList>
    </citation>
    <scope>NUCLEOTIDE SEQUENCE [LARGE SCALE GENOMIC DNA]</scope>
    <source>
        <strain evidence="2 3">RS-LYSO-3</strain>
    </source>
</reference>
<name>A0ABU7YXV4_9GAMM</name>
<evidence type="ECO:0008006" key="4">
    <source>
        <dbReference type="Google" id="ProtNLM"/>
    </source>
</evidence>
<keyword evidence="3" id="KW-1185">Reference proteome</keyword>
<keyword evidence="1" id="KW-0812">Transmembrane</keyword>
<protein>
    <recommendedName>
        <fullName evidence="4">Small integral membrane protein</fullName>
    </recommendedName>
</protein>
<dbReference type="Pfam" id="PF24838">
    <property type="entry name" value="8xMP"/>
    <property type="match status" value="1"/>
</dbReference>
<evidence type="ECO:0000313" key="3">
    <source>
        <dbReference type="Proteomes" id="UP001355056"/>
    </source>
</evidence>
<dbReference type="InterPro" id="IPR056918">
    <property type="entry name" value="8xMP"/>
</dbReference>
<organism evidence="2 3">
    <name type="scientific">Novilysobacter erysipheiresistens</name>
    <dbReference type="NCBI Taxonomy" id="1749332"/>
    <lineage>
        <taxon>Bacteria</taxon>
        <taxon>Pseudomonadati</taxon>
        <taxon>Pseudomonadota</taxon>
        <taxon>Gammaproteobacteria</taxon>
        <taxon>Lysobacterales</taxon>
        <taxon>Lysobacteraceae</taxon>
        <taxon>Novilysobacter</taxon>
    </lineage>
</organism>
<keyword evidence="1" id="KW-0472">Membrane</keyword>
<evidence type="ECO:0000313" key="2">
    <source>
        <dbReference type="EMBL" id="MEG3183726.1"/>
    </source>
</evidence>
<evidence type="ECO:0000256" key="1">
    <source>
        <dbReference type="SAM" id="Phobius"/>
    </source>
</evidence>